<comment type="similarity">
    <text evidence="2">Belongs to the ABC transporter superfamily.</text>
</comment>
<keyword evidence="5 9" id="KW-0067">ATP-binding</keyword>
<dbReference type="PROSITE" id="PS50893">
    <property type="entry name" value="ABC_TRANSPORTER_2"/>
    <property type="match status" value="1"/>
</dbReference>
<dbReference type="PANTHER" id="PTHR42711:SF5">
    <property type="entry name" value="ABC TRANSPORTER ATP-BINDING PROTEIN NATA"/>
    <property type="match status" value="1"/>
</dbReference>
<feature type="region of interest" description="Disordered" evidence="7">
    <location>
        <begin position="298"/>
        <end position="318"/>
    </location>
</feature>
<gene>
    <name evidence="9" type="ORF">D9V29_08970</name>
</gene>
<protein>
    <submittedName>
        <fullName evidence="9">ABC transporter ATP-binding protein</fullName>
    </submittedName>
</protein>
<evidence type="ECO:0000256" key="7">
    <source>
        <dbReference type="SAM" id="MobiDB-lite"/>
    </source>
</evidence>
<dbReference type="OrthoDB" id="9804819at2"/>
<name>A0A3L6ZVD0_9MICO</name>
<dbReference type="EMBL" id="RCUV01000008">
    <property type="protein sequence ID" value="RLP71521.1"/>
    <property type="molecule type" value="Genomic_DNA"/>
</dbReference>
<dbReference type="Gene3D" id="3.40.50.300">
    <property type="entry name" value="P-loop containing nucleotide triphosphate hydrolases"/>
    <property type="match status" value="1"/>
</dbReference>
<dbReference type="Proteomes" id="UP000270299">
    <property type="component" value="Unassembled WGS sequence"/>
</dbReference>
<evidence type="ECO:0000313" key="9">
    <source>
        <dbReference type="EMBL" id="RLP71521.1"/>
    </source>
</evidence>
<keyword evidence="10" id="KW-1185">Reference proteome</keyword>
<evidence type="ECO:0000256" key="4">
    <source>
        <dbReference type="ARBA" id="ARBA00022741"/>
    </source>
</evidence>
<evidence type="ECO:0000313" key="10">
    <source>
        <dbReference type="Proteomes" id="UP000270299"/>
    </source>
</evidence>
<dbReference type="RefSeq" id="WP_121673038.1">
    <property type="nucleotide sequence ID" value="NZ_BMXM01000004.1"/>
</dbReference>
<dbReference type="GO" id="GO:0005886">
    <property type="term" value="C:plasma membrane"/>
    <property type="evidence" value="ECO:0007669"/>
    <property type="project" value="UniProtKB-SubCell"/>
</dbReference>
<comment type="subcellular location">
    <subcellularLocation>
        <location evidence="1">Cell membrane</location>
        <topology evidence="1">Peripheral membrane protein</topology>
    </subcellularLocation>
</comment>
<comment type="caution">
    <text evidence="9">The sequence shown here is derived from an EMBL/GenBank/DDBJ whole genome shotgun (WGS) entry which is preliminary data.</text>
</comment>
<dbReference type="InterPro" id="IPR027417">
    <property type="entry name" value="P-loop_NTPase"/>
</dbReference>
<dbReference type="CDD" id="cd03230">
    <property type="entry name" value="ABC_DR_subfamily_A"/>
    <property type="match status" value="1"/>
</dbReference>
<keyword evidence="4" id="KW-0547">Nucleotide-binding</keyword>
<dbReference type="GO" id="GO:0005524">
    <property type="term" value="F:ATP binding"/>
    <property type="evidence" value="ECO:0007669"/>
    <property type="project" value="UniProtKB-KW"/>
</dbReference>
<keyword evidence="6" id="KW-0046">Antibiotic resistance</keyword>
<dbReference type="InterPro" id="IPR050763">
    <property type="entry name" value="ABC_transporter_ATP-binding"/>
</dbReference>
<dbReference type="PANTHER" id="PTHR42711">
    <property type="entry name" value="ABC TRANSPORTER ATP-BINDING PROTEIN"/>
    <property type="match status" value="1"/>
</dbReference>
<dbReference type="GO" id="GO:0016887">
    <property type="term" value="F:ATP hydrolysis activity"/>
    <property type="evidence" value="ECO:0007669"/>
    <property type="project" value="InterPro"/>
</dbReference>
<reference evidence="9 10" key="1">
    <citation type="submission" date="2018-10" db="EMBL/GenBank/DDBJ databases">
        <authorList>
            <person name="Li J."/>
        </authorList>
    </citation>
    <scope>NUCLEOTIDE SEQUENCE [LARGE SCALE GENOMIC DNA]</scope>
    <source>
        <strain evidence="9 10">CCTCC AB209002</strain>
    </source>
</reference>
<feature type="domain" description="ABC transporter" evidence="8">
    <location>
        <begin position="5"/>
        <end position="234"/>
    </location>
</feature>
<evidence type="ECO:0000256" key="3">
    <source>
        <dbReference type="ARBA" id="ARBA00022448"/>
    </source>
</evidence>
<dbReference type="SMART" id="SM00382">
    <property type="entry name" value="AAA"/>
    <property type="match status" value="1"/>
</dbReference>
<proteinExistence type="inferred from homology"/>
<evidence type="ECO:0000256" key="1">
    <source>
        <dbReference type="ARBA" id="ARBA00004202"/>
    </source>
</evidence>
<sequence length="318" mass="34292">MSTVISTHDLRKNYGSVRALDGLDLEVSGGEIHGFLGPNGAGKSTTIKILLGLARATSGSVTVYDRDPWTDAVPLHTRMAYVPAGVPLWPTLTGGEAIDLLCRLRGIRNPQAYAARRAHLIDAFSFDPSRKGHTYSTGNRQKVALIAALAVPAGLYLLDEPTSGLDPVMEVVFRRELTEAVAAGSTVLLSSHILSEVEKLCDRVSIIRAGRIVETGTLADLRHLTRTDVAFALEGLDESDLRSLPRSSDLVLDGTRAHFTADSDELVDVLPALAALRVRGLTITPPSLEELFLSHYGDEKPTATPRTRREARLGKASQ</sequence>
<dbReference type="GO" id="GO:0046677">
    <property type="term" value="P:response to antibiotic"/>
    <property type="evidence" value="ECO:0007669"/>
    <property type="project" value="UniProtKB-KW"/>
</dbReference>
<dbReference type="Pfam" id="PF00005">
    <property type="entry name" value="ABC_tran"/>
    <property type="match status" value="1"/>
</dbReference>
<dbReference type="SUPFAM" id="SSF52540">
    <property type="entry name" value="P-loop containing nucleoside triphosphate hydrolases"/>
    <property type="match status" value="1"/>
</dbReference>
<evidence type="ECO:0000256" key="2">
    <source>
        <dbReference type="ARBA" id="ARBA00005417"/>
    </source>
</evidence>
<dbReference type="InterPro" id="IPR003439">
    <property type="entry name" value="ABC_transporter-like_ATP-bd"/>
</dbReference>
<evidence type="ECO:0000256" key="5">
    <source>
        <dbReference type="ARBA" id="ARBA00022840"/>
    </source>
</evidence>
<dbReference type="AlphaFoldDB" id="A0A3L6ZVD0"/>
<dbReference type="InterPro" id="IPR003593">
    <property type="entry name" value="AAA+_ATPase"/>
</dbReference>
<evidence type="ECO:0000256" key="6">
    <source>
        <dbReference type="ARBA" id="ARBA00023251"/>
    </source>
</evidence>
<accession>A0A3L6ZVD0</accession>
<keyword evidence="3" id="KW-0813">Transport</keyword>
<organism evidence="9 10">
    <name type="scientific">Mycetocola manganoxydans</name>
    <dbReference type="NCBI Taxonomy" id="699879"/>
    <lineage>
        <taxon>Bacteria</taxon>
        <taxon>Bacillati</taxon>
        <taxon>Actinomycetota</taxon>
        <taxon>Actinomycetes</taxon>
        <taxon>Micrococcales</taxon>
        <taxon>Microbacteriaceae</taxon>
        <taxon>Mycetocola</taxon>
    </lineage>
</organism>
<evidence type="ECO:0000259" key="8">
    <source>
        <dbReference type="PROSITE" id="PS50893"/>
    </source>
</evidence>